<name>B9D4T2_CAMRE</name>
<evidence type="ECO:0000313" key="1">
    <source>
        <dbReference type="EMBL" id="EEF12984.1"/>
    </source>
</evidence>
<evidence type="ECO:0000313" key="2">
    <source>
        <dbReference type="Proteomes" id="UP000003082"/>
    </source>
</evidence>
<dbReference type="EMBL" id="ACFU01000030">
    <property type="protein sequence ID" value="EEF12984.1"/>
    <property type="molecule type" value="Genomic_DNA"/>
</dbReference>
<organism evidence="1 2">
    <name type="scientific">Campylobacter rectus RM3267</name>
    <dbReference type="NCBI Taxonomy" id="553218"/>
    <lineage>
        <taxon>Bacteria</taxon>
        <taxon>Pseudomonadati</taxon>
        <taxon>Campylobacterota</taxon>
        <taxon>Epsilonproteobacteria</taxon>
        <taxon>Campylobacterales</taxon>
        <taxon>Campylobacteraceae</taxon>
        <taxon>Campylobacter</taxon>
    </lineage>
</organism>
<gene>
    <name evidence="1" type="ORF">CAMRE0001_2868</name>
</gene>
<reference evidence="1 2" key="1">
    <citation type="submission" date="2008-08" db="EMBL/GenBank/DDBJ databases">
        <authorList>
            <person name="Madupu R."/>
            <person name="Durkin A.S."/>
            <person name="Torralba M."/>
            <person name="Methe B."/>
            <person name="Sutton G.G."/>
            <person name="Strausberg R.L."/>
            <person name="Nelson K.E."/>
        </authorList>
    </citation>
    <scope>NUCLEOTIDE SEQUENCE [LARGE SCALE GENOMIC DNA]</scope>
    <source>
        <strain evidence="1 2">RM3267</strain>
    </source>
</reference>
<dbReference type="STRING" id="553218.CAMRE0001_2868"/>
<comment type="caution">
    <text evidence="1">The sequence shown here is derived from an EMBL/GenBank/DDBJ whole genome shotgun (WGS) entry which is preliminary data.</text>
</comment>
<accession>B9D4T2</accession>
<dbReference type="AlphaFoldDB" id="B9D4T2"/>
<proteinExistence type="predicted"/>
<sequence length="79" mass="9770">MRALNKFYFEIYDQDALLAINDFMKKFNVKNQALKHKNIQKNKVFWIMPVFLTENYQESMQKKSEKTRPIKYEKSLYRR</sequence>
<protein>
    <submittedName>
        <fullName evidence="1">Uncharacterized protein</fullName>
    </submittedName>
</protein>
<keyword evidence="2" id="KW-1185">Reference proteome</keyword>
<dbReference type="Proteomes" id="UP000003082">
    <property type="component" value="Unassembled WGS sequence"/>
</dbReference>